<dbReference type="Proteomes" id="UP001472677">
    <property type="component" value="Unassembled WGS sequence"/>
</dbReference>
<sequence length="97" mass="10897">MEEESSFEQARVLIETASRGRIDEVVEISAQNRVFSIMFQVPTVEQREDGALSPCWHENQLWGLDRSGRDRVVSAGVIVVVERTACDRGVCVVRAMC</sequence>
<keyword evidence="2" id="KW-1185">Reference proteome</keyword>
<comment type="caution">
    <text evidence="1">The sequence shown here is derived from an EMBL/GenBank/DDBJ whole genome shotgun (WGS) entry which is preliminary data.</text>
</comment>
<dbReference type="EMBL" id="JBBPBM010000004">
    <property type="protein sequence ID" value="KAK8590013.1"/>
    <property type="molecule type" value="Genomic_DNA"/>
</dbReference>
<name>A0ABR2G0G5_9ROSI</name>
<evidence type="ECO:0000313" key="2">
    <source>
        <dbReference type="Proteomes" id="UP001472677"/>
    </source>
</evidence>
<reference evidence="1 2" key="1">
    <citation type="journal article" date="2024" name="G3 (Bethesda)">
        <title>Genome assembly of Hibiscus sabdariffa L. provides insights into metabolisms of medicinal natural products.</title>
        <authorList>
            <person name="Kim T."/>
        </authorList>
    </citation>
    <scope>NUCLEOTIDE SEQUENCE [LARGE SCALE GENOMIC DNA]</scope>
    <source>
        <strain evidence="1">TK-2024</strain>
        <tissue evidence="1">Old leaves</tissue>
    </source>
</reference>
<protein>
    <submittedName>
        <fullName evidence="1">Uncharacterized protein</fullName>
    </submittedName>
</protein>
<gene>
    <name evidence="1" type="ORF">V6N12_024399</name>
</gene>
<organism evidence="1 2">
    <name type="scientific">Hibiscus sabdariffa</name>
    <name type="common">roselle</name>
    <dbReference type="NCBI Taxonomy" id="183260"/>
    <lineage>
        <taxon>Eukaryota</taxon>
        <taxon>Viridiplantae</taxon>
        <taxon>Streptophyta</taxon>
        <taxon>Embryophyta</taxon>
        <taxon>Tracheophyta</taxon>
        <taxon>Spermatophyta</taxon>
        <taxon>Magnoliopsida</taxon>
        <taxon>eudicotyledons</taxon>
        <taxon>Gunneridae</taxon>
        <taxon>Pentapetalae</taxon>
        <taxon>rosids</taxon>
        <taxon>malvids</taxon>
        <taxon>Malvales</taxon>
        <taxon>Malvaceae</taxon>
        <taxon>Malvoideae</taxon>
        <taxon>Hibiscus</taxon>
    </lineage>
</organism>
<evidence type="ECO:0000313" key="1">
    <source>
        <dbReference type="EMBL" id="KAK8590013.1"/>
    </source>
</evidence>
<accession>A0ABR2G0G5</accession>
<proteinExistence type="predicted"/>